<name>A0ABP1QMR9_9HEXA</name>
<dbReference type="Pfam" id="PF21788">
    <property type="entry name" value="TNP-like_GBD"/>
    <property type="match status" value="1"/>
</dbReference>
<proteinExistence type="predicted"/>
<dbReference type="InterPro" id="IPR048366">
    <property type="entry name" value="TNP-like_GBD"/>
</dbReference>
<organism evidence="3 4">
    <name type="scientific">Orchesella dallaii</name>
    <dbReference type="NCBI Taxonomy" id="48710"/>
    <lineage>
        <taxon>Eukaryota</taxon>
        <taxon>Metazoa</taxon>
        <taxon>Ecdysozoa</taxon>
        <taxon>Arthropoda</taxon>
        <taxon>Hexapoda</taxon>
        <taxon>Collembola</taxon>
        <taxon>Entomobryomorpha</taxon>
        <taxon>Entomobryoidea</taxon>
        <taxon>Orchesellidae</taxon>
        <taxon>Orchesellinae</taxon>
        <taxon>Orchesella</taxon>
    </lineage>
</organism>
<evidence type="ECO:0008006" key="5">
    <source>
        <dbReference type="Google" id="ProtNLM"/>
    </source>
</evidence>
<dbReference type="EMBL" id="CAXLJM020000035">
    <property type="protein sequence ID" value="CAL8104550.1"/>
    <property type="molecule type" value="Genomic_DNA"/>
</dbReference>
<protein>
    <recommendedName>
        <fullName evidence="5">Transposable element P transposase</fullName>
    </recommendedName>
</protein>
<reference evidence="3 4" key="1">
    <citation type="submission" date="2024-08" db="EMBL/GenBank/DDBJ databases">
        <authorList>
            <person name="Cucini C."/>
            <person name="Frati F."/>
        </authorList>
    </citation>
    <scope>NUCLEOTIDE SEQUENCE [LARGE SCALE GENOMIC DNA]</scope>
</reference>
<comment type="caution">
    <text evidence="3">The sequence shown here is derived from an EMBL/GenBank/DDBJ whole genome shotgun (WGS) entry which is preliminary data.</text>
</comment>
<dbReference type="Pfam" id="PF21787">
    <property type="entry name" value="TNP-like_RNaseH_N"/>
    <property type="match status" value="1"/>
</dbReference>
<accession>A0ABP1QMR9</accession>
<dbReference type="Proteomes" id="UP001642540">
    <property type="component" value="Unassembled WGS sequence"/>
</dbReference>
<feature type="domain" description="Transposable element P transposase-like RNase H" evidence="1">
    <location>
        <begin position="26"/>
        <end position="140"/>
    </location>
</feature>
<feature type="domain" description="Transposable element P transposase-like GTP-binding insertion" evidence="2">
    <location>
        <begin position="168"/>
        <end position="236"/>
    </location>
</feature>
<gene>
    <name evidence="3" type="ORF">ODALV1_LOCUS11794</name>
</gene>
<dbReference type="InterPro" id="IPR048365">
    <property type="entry name" value="TNP-like_RNaseH_N"/>
</dbReference>
<evidence type="ECO:0000259" key="1">
    <source>
        <dbReference type="Pfam" id="PF21787"/>
    </source>
</evidence>
<evidence type="ECO:0000313" key="4">
    <source>
        <dbReference type="Proteomes" id="UP001642540"/>
    </source>
</evidence>
<evidence type="ECO:0000313" key="3">
    <source>
        <dbReference type="EMBL" id="CAL8104550.1"/>
    </source>
</evidence>
<keyword evidence="4" id="KW-1185">Reference proteome</keyword>
<sequence>MRRPVCNNLPLPAPRTLRRWVHRFTCSPGLLHDVIEIMRDYDSDLDTMSRLCALSFDEMSSDSRFSVDPVSDKIVSHSKVQLEMARELCEKWKQPIFYDFDAPMTTEILESIIIALESAGFPDVSMTSDLGGENRSIWRKYWIGLKKSWFINPCDKSRRIYIFADIPHMLKLIRNHLLDDGFVTNNGTVIDRRVFQSLVNSAAGELIVFPKLTHHLIEVTGAERMRIRPAAQLLSSLHTTLARKFSLLNRKSHSLSKQ</sequence>
<evidence type="ECO:0000259" key="2">
    <source>
        <dbReference type="Pfam" id="PF21788"/>
    </source>
</evidence>